<reference evidence="1" key="2">
    <citation type="journal article" date="2021" name="Microbiome">
        <title>Successional dynamics and alternative stable states in a saline activated sludge microbial community over 9 years.</title>
        <authorList>
            <person name="Wang Y."/>
            <person name="Ye J."/>
            <person name="Ju F."/>
            <person name="Liu L."/>
            <person name="Boyd J.A."/>
            <person name="Deng Y."/>
            <person name="Parks D.H."/>
            <person name="Jiang X."/>
            <person name="Yin X."/>
            <person name="Woodcroft B.J."/>
            <person name="Tyson G.W."/>
            <person name="Hugenholtz P."/>
            <person name="Polz M.F."/>
            <person name="Zhang T."/>
        </authorList>
    </citation>
    <scope>NUCLEOTIDE SEQUENCE</scope>
    <source>
        <strain evidence="1">HKST-UBA01</strain>
    </source>
</reference>
<accession>A0A955LH58</accession>
<dbReference type="Proteomes" id="UP000701698">
    <property type="component" value="Unassembled WGS sequence"/>
</dbReference>
<sequence>MDVMKVLVKPTGFGLNSNGVDPMELALEMDGDIPIPLLLLKDLFVGGFHIFTETEWFGEFLQLLLMIEPTVLPVLPTSWPDGLKQLDAESVVTWCGKQTWIVDPMGFVPRDRLNTCALISTEAPQVRNSWSKVIEVRQSEVECEVWVDGRPRSNLPMSETRFFINLGRQVNALIAEESVTQSAPKVVQPTLKHAKGQLTTTLAAEIGYLQTLLDNRLFNFISPDGPIPNQILDIIITHTERQVEVSGTAQRQLRSLIGEFVRAKEPILITISMAIGCRIPNSLKYSEMVQLPTFAWLYMAWFFKFINEKVKTIYEPGIRVVFFDEATLFAELMELDPEDVRRHLLATRALIKQIGAPIEIIEMEPKMFEYEQARQISVGVTIDKIYAIAMSMQDMTMAEAMDPLYVTRDKDWAALKRLIGPKIWDEAERRVKEITQVLAWRKKADLFGKILGRSGVDACITDKDERIVFDVTANALINHGIPVVERKGERLVVRIVPEYRVEKEYPNARPVYLDVSELGVEQPGFDKILFYYLNA</sequence>
<name>A0A955LH58_UNCKA</name>
<organism evidence="1 2">
    <name type="scientific">candidate division WWE3 bacterium</name>
    <dbReference type="NCBI Taxonomy" id="2053526"/>
    <lineage>
        <taxon>Bacteria</taxon>
        <taxon>Katanobacteria</taxon>
    </lineage>
</organism>
<gene>
    <name evidence="1" type="ORF">KC571_02740</name>
</gene>
<evidence type="ECO:0000313" key="2">
    <source>
        <dbReference type="Proteomes" id="UP000701698"/>
    </source>
</evidence>
<protein>
    <submittedName>
        <fullName evidence="1">Uncharacterized protein</fullName>
    </submittedName>
</protein>
<dbReference type="AlphaFoldDB" id="A0A955LH58"/>
<evidence type="ECO:0000313" key="1">
    <source>
        <dbReference type="EMBL" id="MCA9390299.1"/>
    </source>
</evidence>
<reference evidence="1" key="1">
    <citation type="submission" date="2020-04" db="EMBL/GenBank/DDBJ databases">
        <authorList>
            <person name="Zhang T."/>
        </authorList>
    </citation>
    <scope>NUCLEOTIDE SEQUENCE</scope>
    <source>
        <strain evidence="1">HKST-UBA01</strain>
    </source>
</reference>
<dbReference type="EMBL" id="JAGQKX010000063">
    <property type="protein sequence ID" value="MCA9390299.1"/>
    <property type="molecule type" value="Genomic_DNA"/>
</dbReference>
<proteinExistence type="predicted"/>
<comment type="caution">
    <text evidence="1">The sequence shown here is derived from an EMBL/GenBank/DDBJ whole genome shotgun (WGS) entry which is preliminary data.</text>
</comment>